<dbReference type="InterPro" id="IPR051325">
    <property type="entry name" value="Nudix_hydrolase_domain"/>
</dbReference>
<dbReference type="PROSITE" id="PS51462">
    <property type="entry name" value="NUDIX"/>
    <property type="match status" value="1"/>
</dbReference>
<feature type="domain" description="Nudix hydrolase" evidence="2">
    <location>
        <begin position="5"/>
        <end position="132"/>
    </location>
</feature>
<dbReference type="PANTHER" id="PTHR21340">
    <property type="entry name" value="DIADENOSINE 5,5-P1,P4-TETRAPHOSPHATE PYROPHOSPHOHYDROLASE MUTT"/>
    <property type="match status" value="1"/>
</dbReference>
<name>A0A2S3R7I7_VIBVL</name>
<dbReference type="RefSeq" id="WP_103199767.1">
    <property type="nucleotide sequence ID" value="NZ_JASMUA010000016.1"/>
</dbReference>
<protein>
    <submittedName>
        <fullName evidence="3">DNA mismatch repair protein MutT</fullName>
    </submittedName>
</protein>
<comment type="caution">
    <text evidence="3">The sequence shown here is derived from an EMBL/GenBank/DDBJ whole genome shotgun (WGS) entry which is preliminary data.</text>
</comment>
<dbReference type="EMBL" id="PDGH01000027">
    <property type="protein sequence ID" value="POB49636.1"/>
    <property type="molecule type" value="Genomic_DNA"/>
</dbReference>
<dbReference type="SUPFAM" id="SSF55811">
    <property type="entry name" value="Nudix"/>
    <property type="match status" value="1"/>
</dbReference>
<proteinExistence type="predicted"/>
<dbReference type="PANTHER" id="PTHR21340:SF0">
    <property type="entry name" value="BIS(5'-NUCLEOSYL)-TETRAPHOSPHATASE [ASYMMETRICAL]"/>
    <property type="match status" value="1"/>
</dbReference>
<dbReference type="GO" id="GO:0006754">
    <property type="term" value="P:ATP biosynthetic process"/>
    <property type="evidence" value="ECO:0007669"/>
    <property type="project" value="TreeGrafter"/>
</dbReference>
<dbReference type="CDD" id="cd04664">
    <property type="entry name" value="NUDIX_DHNTPase_like"/>
    <property type="match status" value="1"/>
</dbReference>
<keyword evidence="1" id="KW-0378">Hydrolase</keyword>
<dbReference type="Proteomes" id="UP000237466">
    <property type="component" value="Unassembled WGS sequence"/>
</dbReference>
<dbReference type="GO" id="GO:0006167">
    <property type="term" value="P:AMP biosynthetic process"/>
    <property type="evidence" value="ECO:0007669"/>
    <property type="project" value="TreeGrafter"/>
</dbReference>
<evidence type="ECO:0000259" key="2">
    <source>
        <dbReference type="PROSITE" id="PS51462"/>
    </source>
</evidence>
<accession>A0A2S3R7I7</accession>
<dbReference type="InterPro" id="IPR015797">
    <property type="entry name" value="NUDIX_hydrolase-like_dom_sf"/>
</dbReference>
<dbReference type="Pfam" id="PF00293">
    <property type="entry name" value="NUDIX"/>
    <property type="match status" value="1"/>
</dbReference>
<evidence type="ECO:0000256" key="1">
    <source>
        <dbReference type="ARBA" id="ARBA00022801"/>
    </source>
</evidence>
<evidence type="ECO:0000313" key="4">
    <source>
        <dbReference type="Proteomes" id="UP000237466"/>
    </source>
</evidence>
<dbReference type="GO" id="GO:0004081">
    <property type="term" value="F:bis(5'-nucleosyl)-tetraphosphatase (asymmetrical) activity"/>
    <property type="evidence" value="ECO:0007669"/>
    <property type="project" value="TreeGrafter"/>
</dbReference>
<reference evidence="3 4" key="1">
    <citation type="journal article" date="2018" name="Front. Microbiol.">
        <title>Phylogeny of Vibrio vulnificus from the Analysis of the Core-Genome: Implications for Intra-Species Taxonomy.</title>
        <authorList>
            <person name="Roig F.J."/>
            <person name="Gonzalez-Candelas F."/>
            <person name="Sanjuan E."/>
            <person name="Fouz B."/>
            <person name="Feil E.J."/>
            <person name="Llorens C."/>
            <person name="Baker-Austin C."/>
            <person name="Oliver J.D."/>
            <person name="Danin-Poleg Y."/>
            <person name="Gibas C.J."/>
            <person name="Kashi Y."/>
            <person name="Gulig P.A."/>
            <person name="Morrison S.S."/>
            <person name="Amaro C."/>
        </authorList>
    </citation>
    <scope>NUCLEOTIDE SEQUENCE [LARGE SCALE GENOMIC DNA]</scope>
    <source>
        <strain evidence="3 4">CECT4608</strain>
    </source>
</reference>
<sequence length="151" mass="17491">MIPFQSHAVSGVALSRFDGQYKILMMKRTKGNYWCHVAGRIEAGEAGWQTIVREFAEETQINVETLYNGQYLEQFYQVKSDSIVNIPVFVVYCEDNQVVTLNDEHTEYRWCDLEQAKSLAEFPGQEALYDHVWQHFVLRSPSPLSRIPLAK</sequence>
<dbReference type="InterPro" id="IPR000086">
    <property type="entry name" value="NUDIX_hydrolase_dom"/>
</dbReference>
<gene>
    <name evidence="3" type="ORF">CRN52_02580</name>
</gene>
<evidence type="ECO:0000313" key="3">
    <source>
        <dbReference type="EMBL" id="POB49636.1"/>
    </source>
</evidence>
<dbReference type="Gene3D" id="3.90.79.10">
    <property type="entry name" value="Nucleoside Triphosphate Pyrophosphohydrolase"/>
    <property type="match status" value="1"/>
</dbReference>
<dbReference type="AlphaFoldDB" id="A0A2S3R7I7"/>
<organism evidence="3 4">
    <name type="scientific">Vibrio vulnificus</name>
    <dbReference type="NCBI Taxonomy" id="672"/>
    <lineage>
        <taxon>Bacteria</taxon>
        <taxon>Pseudomonadati</taxon>
        <taxon>Pseudomonadota</taxon>
        <taxon>Gammaproteobacteria</taxon>
        <taxon>Vibrionales</taxon>
        <taxon>Vibrionaceae</taxon>
        <taxon>Vibrio</taxon>
    </lineage>
</organism>